<dbReference type="Gene3D" id="2.60.120.260">
    <property type="entry name" value="Galactose-binding domain-like"/>
    <property type="match status" value="1"/>
</dbReference>
<dbReference type="AlphaFoldDB" id="A0A3M8P796"/>
<dbReference type="InterPro" id="IPR029058">
    <property type="entry name" value="AB_hydrolase_fold"/>
</dbReference>
<evidence type="ECO:0000256" key="3">
    <source>
        <dbReference type="SAM" id="SignalP"/>
    </source>
</evidence>
<keyword evidence="6" id="KW-1185">Reference proteome</keyword>
<gene>
    <name evidence="5" type="ORF">EEX84_08695</name>
</gene>
<evidence type="ECO:0000259" key="4">
    <source>
        <dbReference type="SMART" id="SM00939"/>
    </source>
</evidence>
<dbReference type="SMART" id="SM00939">
    <property type="entry name" value="PepX_C"/>
    <property type="match status" value="1"/>
</dbReference>
<keyword evidence="3" id="KW-0732">Signal</keyword>
<evidence type="ECO:0000313" key="6">
    <source>
        <dbReference type="Proteomes" id="UP000275473"/>
    </source>
</evidence>
<evidence type="ECO:0000256" key="2">
    <source>
        <dbReference type="SAM" id="MobiDB-lite"/>
    </source>
</evidence>
<organism evidence="5 6">
    <name type="scientific">Planococcus salinus</name>
    <dbReference type="NCBI Taxonomy" id="1848460"/>
    <lineage>
        <taxon>Bacteria</taxon>
        <taxon>Bacillati</taxon>
        <taxon>Bacillota</taxon>
        <taxon>Bacilli</taxon>
        <taxon>Bacillales</taxon>
        <taxon>Caryophanaceae</taxon>
        <taxon>Planococcus</taxon>
    </lineage>
</organism>
<dbReference type="EMBL" id="RIAX01000005">
    <property type="protein sequence ID" value="RNF39543.1"/>
    <property type="molecule type" value="Genomic_DNA"/>
</dbReference>
<dbReference type="InterPro" id="IPR005674">
    <property type="entry name" value="CocE/Ser_esterase"/>
</dbReference>
<evidence type="ECO:0000256" key="1">
    <source>
        <dbReference type="ARBA" id="ARBA00022801"/>
    </source>
</evidence>
<dbReference type="NCBIfam" id="TIGR00976">
    <property type="entry name" value="CocE_NonD"/>
    <property type="match status" value="2"/>
</dbReference>
<dbReference type="Pfam" id="PF08530">
    <property type="entry name" value="PepX_C"/>
    <property type="match status" value="1"/>
</dbReference>
<dbReference type="InterPro" id="IPR008979">
    <property type="entry name" value="Galactose-bd-like_sf"/>
</dbReference>
<reference evidence="5 6" key="1">
    <citation type="journal article" date="2018" name="Int. J. Syst. Evol. Microbiol.">
        <title>Planococcus salinus sp. nov., a moderately halophilic bacterium isolated from a saline-alkali soil.</title>
        <authorList>
            <person name="Gan L."/>
        </authorList>
    </citation>
    <scope>NUCLEOTIDE SEQUENCE [LARGE SCALE GENOMIC DNA]</scope>
    <source>
        <strain evidence="5 6">LCB217</strain>
    </source>
</reference>
<accession>A0A3M8P796</accession>
<feature type="domain" description="Xaa-Pro dipeptidyl-peptidase C-terminal" evidence="4">
    <location>
        <begin position="316"/>
        <end position="560"/>
    </location>
</feature>
<proteinExistence type="predicted"/>
<dbReference type="Gene3D" id="3.40.50.1820">
    <property type="entry name" value="alpha/beta hydrolase"/>
    <property type="match status" value="1"/>
</dbReference>
<dbReference type="InterPro" id="IPR050585">
    <property type="entry name" value="Xaa-Pro_dipeptidyl-ppase/CocE"/>
</dbReference>
<dbReference type="PANTHER" id="PTHR43056:SF10">
    <property type="entry name" value="COCE_NOND FAMILY, PUTATIVE (AFU_ORTHOLOGUE AFUA_7G00600)-RELATED"/>
    <property type="match status" value="1"/>
</dbReference>
<dbReference type="RefSeq" id="WP_123165243.1">
    <property type="nucleotide sequence ID" value="NZ_RIAX01000005.1"/>
</dbReference>
<dbReference type="Pfam" id="PF02129">
    <property type="entry name" value="Peptidase_S15"/>
    <property type="match status" value="2"/>
</dbReference>
<feature type="chain" id="PRO_5018287046" evidence="3">
    <location>
        <begin position="28"/>
        <end position="601"/>
    </location>
</feature>
<comment type="caution">
    <text evidence="5">The sequence shown here is derived from an EMBL/GenBank/DDBJ whole genome shotgun (WGS) entry which is preliminary data.</text>
</comment>
<sequence>MFEKRFLAMLLSVGLGVSLLFTGVAPATTSADNAAVTEQVETSAVGYGTEDRDWVTETETLTPERYEVAVEENIEITVRDGTIIRGRLMLPEGLEGPYPTIVQLNGYGHGEYGNSFEGLLIDLAERGYAVLHVSLRGSGTSGGEAGLYNSFGEDGYDVIEWAADQEWSNGNVGTAGLSLLGISQWLAAKELPPSLKAISPVVACTDCYEYLWYPGGMEAGPGRVARGYEYEVASEHRNFDDWWQERSVSPEQLEAIVDHGVAALISGGWNDYISPGNVKAFELYSAAGGDSKLIMYPGAHANLTGVQPYEFDDYQAMWFEHYLTDEDNGVDERDPVLLYVQGADQWRYEESWPLHDTSYVDLYFSHKFSKSIDSINGGTFTNKSPKRQESFVSYSYSPEDGPFLPSLLSSSGRLQINQQPYEKNHVTWTTDSLTVPTEVTGNMSVSFWAEADAEDADFVVQISDVAPDGTSKQVTAGYLNASRAESRTTPTPLTPGEVEQYEIEILPTSYVFEEGHRIRLTIAGGAKPLEDQEAPQGPGINPTASTVKIYQDVHHPSHLTLPVIGQDSLKTTRGDFHAMENSSEGDRGKGEGKGRGKGNRK</sequence>
<feature type="signal peptide" evidence="3">
    <location>
        <begin position="1"/>
        <end position="27"/>
    </location>
</feature>
<dbReference type="PANTHER" id="PTHR43056">
    <property type="entry name" value="PEPTIDASE S9 PROLYL OLIGOPEPTIDASE"/>
    <property type="match status" value="1"/>
</dbReference>
<dbReference type="GO" id="GO:0008239">
    <property type="term" value="F:dipeptidyl-peptidase activity"/>
    <property type="evidence" value="ECO:0007669"/>
    <property type="project" value="InterPro"/>
</dbReference>
<dbReference type="InterPro" id="IPR000383">
    <property type="entry name" value="Xaa-Pro-like_dom"/>
</dbReference>
<feature type="region of interest" description="Disordered" evidence="2">
    <location>
        <begin position="570"/>
        <end position="601"/>
    </location>
</feature>
<evidence type="ECO:0000313" key="5">
    <source>
        <dbReference type="EMBL" id="RNF39543.1"/>
    </source>
</evidence>
<name>A0A3M8P796_9BACL</name>
<dbReference type="SUPFAM" id="SSF53474">
    <property type="entry name" value="alpha/beta-Hydrolases"/>
    <property type="match status" value="1"/>
</dbReference>
<keyword evidence="1 5" id="KW-0378">Hydrolase</keyword>
<dbReference type="OrthoDB" id="319764at2"/>
<dbReference type="Proteomes" id="UP000275473">
    <property type="component" value="Unassembled WGS sequence"/>
</dbReference>
<feature type="compositionally biased region" description="Basic and acidic residues" evidence="2">
    <location>
        <begin position="570"/>
        <end position="594"/>
    </location>
</feature>
<dbReference type="SUPFAM" id="SSF49785">
    <property type="entry name" value="Galactose-binding domain-like"/>
    <property type="match status" value="1"/>
</dbReference>
<dbReference type="InterPro" id="IPR013736">
    <property type="entry name" value="Xaa-Pro_dipept_C"/>
</dbReference>
<protein>
    <submittedName>
        <fullName evidence="5">CocE/NonD family hydrolase</fullName>
    </submittedName>
</protein>